<comment type="function">
    <text evidence="9">Catalyzes hydrolysis of the D-alanyl-D-alanine dipeptide.</text>
</comment>
<feature type="binding site" evidence="9">
    <location>
        <position position="242"/>
    </location>
    <ligand>
        <name>Zn(2+)</name>
        <dbReference type="ChEBI" id="CHEBI:29105"/>
        <note>catalytic</note>
    </ligand>
</feature>
<dbReference type="AlphaFoldDB" id="A0A5M6I478"/>
<evidence type="ECO:0000256" key="7">
    <source>
        <dbReference type="ARBA" id="ARBA00023049"/>
    </source>
</evidence>
<evidence type="ECO:0000313" key="10">
    <source>
        <dbReference type="EMBL" id="KAA5602972.1"/>
    </source>
</evidence>
<dbReference type="SUPFAM" id="SSF55166">
    <property type="entry name" value="Hedgehog/DD-peptidase"/>
    <property type="match status" value="1"/>
</dbReference>
<evidence type="ECO:0000313" key="11">
    <source>
        <dbReference type="Proteomes" id="UP000323886"/>
    </source>
</evidence>
<protein>
    <recommendedName>
        <fullName evidence="9">D-alanyl-D-alanine dipeptidase</fullName>
        <shortName evidence="9">D-Ala-D-Ala dipeptidase</shortName>
        <ecNumber evidence="9">3.4.13.22</ecNumber>
    </recommendedName>
</protein>
<dbReference type="GO" id="GO:0008237">
    <property type="term" value="F:metallopeptidase activity"/>
    <property type="evidence" value="ECO:0007669"/>
    <property type="project" value="UniProtKB-KW"/>
</dbReference>
<dbReference type="Proteomes" id="UP000323886">
    <property type="component" value="Unassembled WGS sequence"/>
</dbReference>
<keyword evidence="3 9" id="KW-0479">Metal-binding</keyword>
<evidence type="ECO:0000256" key="6">
    <source>
        <dbReference type="ARBA" id="ARBA00022997"/>
    </source>
</evidence>
<keyword evidence="8" id="KW-0961">Cell wall biogenesis/degradation</keyword>
<evidence type="ECO:0000256" key="2">
    <source>
        <dbReference type="ARBA" id="ARBA00022670"/>
    </source>
</evidence>
<dbReference type="Gene3D" id="3.30.1380.10">
    <property type="match status" value="1"/>
</dbReference>
<evidence type="ECO:0000256" key="4">
    <source>
        <dbReference type="ARBA" id="ARBA00022801"/>
    </source>
</evidence>
<evidence type="ECO:0000256" key="8">
    <source>
        <dbReference type="ARBA" id="ARBA00023316"/>
    </source>
</evidence>
<gene>
    <name evidence="9" type="primary">ddpX</name>
    <name evidence="10" type="ORF">F1193_03830</name>
</gene>
<keyword evidence="11" id="KW-1185">Reference proteome</keyword>
<accession>A0A5M6I478</accession>
<comment type="catalytic activity">
    <reaction evidence="1 9">
        <text>D-alanyl-D-alanine + H2O = 2 D-alanine</text>
        <dbReference type="Rhea" id="RHEA:20661"/>
        <dbReference type="ChEBI" id="CHEBI:15377"/>
        <dbReference type="ChEBI" id="CHEBI:57416"/>
        <dbReference type="ChEBI" id="CHEBI:57822"/>
        <dbReference type="EC" id="3.4.13.22"/>
    </reaction>
</comment>
<dbReference type="InterPro" id="IPR009045">
    <property type="entry name" value="Zn_M74/Hedgehog-like"/>
</dbReference>
<dbReference type="HAMAP" id="MF_01924">
    <property type="entry name" value="A_A_dipeptidase"/>
    <property type="match status" value="1"/>
</dbReference>
<dbReference type="GO" id="GO:0071555">
    <property type="term" value="P:cell wall organization"/>
    <property type="evidence" value="ECO:0007669"/>
    <property type="project" value="UniProtKB-KW"/>
</dbReference>
<dbReference type="GO" id="GO:0006508">
    <property type="term" value="P:proteolysis"/>
    <property type="evidence" value="ECO:0007669"/>
    <property type="project" value="UniProtKB-KW"/>
</dbReference>
<feature type="site" description="Transition state stabilizer" evidence="9">
    <location>
        <position position="112"/>
    </location>
</feature>
<dbReference type="OrthoDB" id="9801430at2"/>
<evidence type="ECO:0000256" key="3">
    <source>
        <dbReference type="ARBA" id="ARBA00022723"/>
    </source>
</evidence>
<feature type="binding site" evidence="9">
    <location>
        <position position="165"/>
    </location>
    <ligand>
        <name>Zn(2+)</name>
        <dbReference type="ChEBI" id="CHEBI:29105"/>
        <note>catalytic</note>
    </ligand>
</feature>
<dbReference type="Pfam" id="PF01427">
    <property type="entry name" value="Peptidase_M15"/>
    <property type="match status" value="1"/>
</dbReference>
<evidence type="ECO:0000256" key="1">
    <source>
        <dbReference type="ARBA" id="ARBA00001362"/>
    </source>
</evidence>
<comment type="cofactor">
    <cofactor evidence="9">
        <name>Zn(2+)</name>
        <dbReference type="ChEBI" id="CHEBI:29105"/>
    </cofactor>
    <text evidence="9">Binds 1 zinc ion per subunit.</text>
</comment>
<comment type="similarity">
    <text evidence="9">Belongs to the peptidase M15D family.</text>
</comment>
<keyword evidence="5 9" id="KW-0862">Zinc</keyword>
<feature type="binding site" evidence="9">
    <location>
        <position position="172"/>
    </location>
    <ligand>
        <name>Zn(2+)</name>
        <dbReference type="ChEBI" id="CHEBI:29105"/>
        <note>catalytic</note>
    </ligand>
</feature>
<evidence type="ECO:0000256" key="5">
    <source>
        <dbReference type="ARBA" id="ARBA00022833"/>
    </source>
</evidence>
<proteinExistence type="inferred from homology"/>
<keyword evidence="2 9" id="KW-0645">Protease</keyword>
<dbReference type="GO" id="GO:0160237">
    <property type="term" value="F:D-Ala-D-Ala dipeptidase activity"/>
    <property type="evidence" value="ECO:0007669"/>
    <property type="project" value="UniProtKB-EC"/>
</dbReference>
<keyword evidence="7 9" id="KW-0482">Metalloprotease</keyword>
<keyword evidence="4 9" id="KW-0378">Hydrolase</keyword>
<feature type="active site" description="Proton donor/acceptor" evidence="9">
    <location>
        <position position="239"/>
    </location>
</feature>
<dbReference type="EC" id="3.4.13.22" evidence="9"/>
<dbReference type="InterPro" id="IPR000755">
    <property type="entry name" value="A_A_dipeptidase"/>
</dbReference>
<name>A0A5M6I478_9HYPH</name>
<evidence type="ECO:0000256" key="9">
    <source>
        <dbReference type="HAMAP-Rule" id="MF_01924"/>
    </source>
</evidence>
<keyword evidence="6 9" id="KW-0224">Dipeptidase</keyword>
<sequence>MAIVSPVRLKSHPLAGRPVPQVGRGAMVRARQVPFDAGDARGREPLVDARAHGLQGESYYAIRDGRNPPYGAPIDGAVPDLLVRRGVAEALVRVERALAPFGLALWLHDGWRPLATQRGLWDFYERKVRRAHPSWSDMQVTHEVSTFIADPRGFDEADPGTWPPHLTGGAVDVALRECDGGALLDFGAGFDEAGQRSETDFFERELAAGRIAADDPRLLARRILTHAMATEGFTNYPEEYWHFDLGTRLWAAVRGGGAAAFYRPVPQP</sequence>
<dbReference type="PANTHER" id="PTHR43126">
    <property type="entry name" value="D-ALANYL-D-ALANINE DIPEPTIDASE"/>
    <property type="match status" value="1"/>
</dbReference>
<organism evidence="10 11">
    <name type="scientific">Blastochloris sulfoviridis</name>
    <dbReference type="NCBI Taxonomy" id="50712"/>
    <lineage>
        <taxon>Bacteria</taxon>
        <taxon>Pseudomonadati</taxon>
        <taxon>Pseudomonadota</taxon>
        <taxon>Alphaproteobacteria</taxon>
        <taxon>Hyphomicrobiales</taxon>
        <taxon>Blastochloridaceae</taxon>
        <taxon>Blastochloris</taxon>
    </lineage>
</organism>
<comment type="caution">
    <text evidence="10">The sequence shown here is derived from an EMBL/GenBank/DDBJ whole genome shotgun (WGS) entry which is preliminary data.</text>
</comment>
<dbReference type="RefSeq" id="WP_150096343.1">
    <property type="nucleotide sequence ID" value="NZ_VWPL01000004.1"/>
</dbReference>
<dbReference type="EMBL" id="VWPL01000004">
    <property type="protein sequence ID" value="KAA5602972.1"/>
    <property type="molecule type" value="Genomic_DNA"/>
</dbReference>
<reference evidence="10 11" key="1">
    <citation type="submission" date="2019-09" db="EMBL/GenBank/DDBJ databases">
        <title>Draft Whole-Genome sequence of Blastochloris sulfoviridis DSM 729.</title>
        <authorList>
            <person name="Meyer T.E."/>
            <person name="Kyndt J.A."/>
        </authorList>
    </citation>
    <scope>NUCLEOTIDE SEQUENCE [LARGE SCALE GENOMIC DNA]</scope>
    <source>
        <strain evidence="10 11">DSM 729</strain>
    </source>
</reference>
<dbReference type="GO" id="GO:0008270">
    <property type="term" value="F:zinc ion binding"/>
    <property type="evidence" value="ECO:0007669"/>
    <property type="project" value="UniProtKB-UniRule"/>
</dbReference>